<dbReference type="EMBL" id="JBHSIZ010000033">
    <property type="protein sequence ID" value="MFC4959681.1"/>
    <property type="molecule type" value="Genomic_DNA"/>
</dbReference>
<feature type="compositionally biased region" description="Basic and acidic residues" evidence="1">
    <location>
        <begin position="174"/>
        <end position="184"/>
    </location>
</feature>
<dbReference type="InterPro" id="IPR007061">
    <property type="entry name" value="MST-like"/>
</dbReference>
<dbReference type="RefSeq" id="WP_344380898.1">
    <property type="nucleotide sequence ID" value="NZ_BAAASQ010000057.1"/>
</dbReference>
<reference evidence="3" key="1">
    <citation type="journal article" date="2019" name="Int. J. Syst. Evol. Microbiol.">
        <title>The Global Catalogue of Microorganisms (GCM) 10K type strain sequencing project: providing services to taxonomists for standard genome sequencing and annotation.</title>
        <authorList>
            <consortium name="The Broad Institute Genomics Platform"/>
            <consortium name="The Broad Institute Genome Sequencing Center for Infectious Disease"/>
            <person name="Wu L."/>
            <person name="Ma J."/>
        </authorList>
    </citation>
    <scope>NUCLEOTIDE SEQUENCE [LARGE SCALE GENOMIC DNA]</scope>
    <source>
        <strain evidence="3">CCM 7224</strain>
    </source>
</reference>
<evidence type="ECO:0000313" key="2">
    <source>
        <dbReference type="EMBL" id="MFC4959681.1"/>
    </source>
</evidence>
<proteinExistence type="predicted"/>
<dbReference type="Gene3D" id="1.20.120.450">
    <property type="entry name" value="dinb family like domain"/>
    <property type="match status" value="1"/>
</dbReference>
<name>A0ABV9UR91_9ACTN</name>
<dbReference type="SUPFAM" id="SSF109854">
    <property type="entry name" value="DinB/YfiT-like putative metalloenzymes"/>
    <property type="match status" value="1"/>
</dbReference>
<dbReference type="InterPro" id="IPR034660">
    <property type="entry name" value="DinB/YfiT-like"/>
</dbReference>
<accession>A0ABV9UR91</accession>
<organism evidence="2 3">
    <name type="scientific">Streptomyces mauvecolor</name>
    <dbReference type="NCBI Taxonomy" id="58345"/>
    <lineage>
        <taxon>Bacteria</taxon>
        <taxon>Bacillati</taxon>
        <taxon>Actinomycetota</taxon>
        <taxon>Actinomycetes</taxon>
        <taxon>Kitasatosporales</taxon>
        <taxon>Streptomycetaceae</taxon>
        <taxon>Streptomyces</taxon>
    </lineage>
</organism>
<sequence>MIDEFAKDNLHGRLRRDREALLWKLDGLSEYDARRPLTATGTSLLGLVKHVATVEARYFGEVFDRPSPEALPRWQDSDGSDLWATEDETREQIIGFYRRTWEHSDATINDLPLDAPGHVPWWPEPYRNTNLFAIMVHVLGESVRHAGHADILRESLDGRTGLRPEHEKQIDEEARAAHRAKIEQAARSAAPIKARSSQAT</sequence>
<evidence type="ECO:0000256" key="1">
    <source>
        <dbReference type="SAM" id="MobiDB-lite"/>
    </source>
</evidence>
<dbReference type="Pfam" id="PF04978">
    <property type="entry name" value="MST"/>
    <property type="match status" value="1"/>
</dbReference>
<keyword evidence="3" id="KW-1185">Reference proteome</keyword>
<protein>
    <submittedName>
        <fullName evidence="2">DinB family protein</fullName>
    </submittedName>
</protein>
<comment type="caution">
    <text evidence="2">The sequence shown here is derived from an EMBL/GenBank/DDBJ whole genome shotgun (WGS) entry which is preliminary data.</text>
</comment>
<evidence type="ECO:0000313" key="3">
    <source>
        <dbReference type="Proteomes" id="UP001595834"/>
    </source>
</evidence>
<dbReference type="Proteomes" id="UP001595834">
    <property type="component" value="Unassembled WGS sequence"/>
</dbReference>
<gene>
    <name evidence="2" type="ORF">ACFPFX_25650</name>
</gene>
<feature type="region of interest" description="Disordered" evidence="1">
    <location>
        <begin position="174"/>
        <end position="200"/>
    </location>
</feature>